<evidence type="ECO:0000313" key="2">
    <source>
        <dbReference type="EMBL" id="AEI12368.1"/>
    </source>
</evidence>
<gene>
    <name evidence="2" type="ordered locus">Celgi_1862</name>
</gene>
<evidence type="ECO:0000313" key="3">
    <source>
        <dbReference type="Proteomes" id="UP000000485"/>
    </source>
</evidence>
<keyword evidence="3" id="KW-1185">Reference proteome</keyword>
<dbReference type="NCBIfam" id="NF033550">
    <property type="entry name" value="transpos_ISL3"/>
    <property type="match status" value="1"/>
</dbReference>
<dbReference type="eggNOG" id="COG3464">
    <property type="taxonomic scope" value="Bacteria"/>
</dbReference>
<name>F8A714_CELGA</name>
<dbReference type="HOGENOM" id="CLU_041900_3_3_11"/>
<sequence length="396" mass="44227">MGCPACGVVAVGHGRRVRRLHDVPGVVPVVVLWRQRTWRCPDAGCPVGLFVEQLPLLVAPRGSLTCRAVTWAIRQLRFEHAAIAGLARQLGTTWKTLWRAVRPRLIELADDGERLAGVATLGVDEHVWHHTPHKATTKGPTMLTGMVDLTRDQDGNTHARLLDLVPGRSGTVFADWLKARTDAFRDGVQVATLDPFRGYANALRDELAEATPVLDAFHVVKLAGAAMDEVRRRVQQDTLGHRGHKNDPLYRVRNILRASADHLTGRQWERLVDCLNRGDPNDEVFLAWQCYQQVRAAYAHRDLSAGKKIAEKALASFASCPIPEIARLGRTLRQWSQTLLSYFTTDRSSNGGTEAINGIIELHRRIARGYRNRDNYRLRMLLVCGGLDITPPPEVR</sequence>
<dbReference type="KEGG" id="cga:Celgi_1862"/>
<dbReference type="InterPro" id="IPR047951">
    <property type="entry name" value="Transpos_ISL3"/>
</dbReference>
<dbReference type="Proteomes" id="UP000000485">
    <property type="component" value="Chromosome"/>
</dbReference>
<reference evidence="3" key="1">
    <citation type="submission" date="2011-04" db="EMBL/GenBank/DDBJ databases">
        <title>Complete sequence of Cellvibrio gilvus ATCC 13127.</title>
        <authorList>
            <person name="Lucas S."/>
            <person name="Han J."/>
            <person name="Lapidus A."/>
            <person name="Cheng J.-F."/>
            <person name="Goodwin L."/>
            <person name="Pitluck S."/>
            <person name="Peters L."/>
            <person name="Munk A."/>
            <person name="Detter J.C."/>
            <person name="Han C."/>
            <person name="Tapia R."/>
            <person name="Land M."/>
            <person name="Hauser L."/>
            <person name="Kyrpides N."/>
            <person name="Ivanova N."/>
            <person name="Ovchinnikova G."/>
            <person name="Pagani I."/>
            <person name="Mead D."/>
            <person name="Brumm P."/>
            <person name="Woyke T."/>
        </authorList>
    </citation>
    <scope>NUCLEOTIDE SEQUENCE [LARGE SCALE GENOMIC DNA]</scope>
    <source>
        <strain evidence="3">ATCC 13127 / NRRL B-14078</strain>
    </source>
</reference>
<dbReference type="InterPro" id="IPR002560">
    <property type="entry name" value="Transposase_DDE"/>
</dbReference>
<dbReference type="PANTHER" id="PTHR33498:SF1">
    <property type="entry name" value="TRANSPOSASE FOR INSERTION SEQUENCE ELEMENT IS1557"/>
    <property type="match status" value="1"/>
</dbReference>
<dbReference type="Pfam" id="PF01610">
    <property type="entry name" value="DDE_Tnp_ISL3"/>
    <property type="match status" value="1"/>
</dbReference>
<dbReference type="AlphaFoldDB" id="F8A714"/>
<dbReference type="PANTHER" id="PTHR33498">
    <property type="entry name" value="TRANSPOSASE FOR INSERTION SEQUENCE ELEMENT IS1557"/>
    <property type="match status" value="1"/>
</dbReference>
<protein>
    <submittedName>
        <fullName evidence="2">Transposase IS204/IS1001/IS1096/IS1165 family protein</fullName>
    </submittedName>
</protein>
<dbReference type="EMBL" id="CP002665">
    <property type="protein sequence ID" value="AEI12368.1"/>
    <property type="molecule type" value="Genomic_DNA"/>
</dbReference>
<proteinExistence type="predicted"/>
<organism evidence="2 3">
    <name type="scientific">Cellulomonas gilvus (strain ATCC 13127 / NRRL B-14078)</name>
    <name type="common">Cellvibrio gilvus</name>
    <dbReference type="NCBI Taxonomy" id="593907"/>
    <lineage>
        <taxon>Bacteria</taxon>
        <taxon>Bacillati</taxon>
        <taxon>Actinomycetota</taxon>
        <taxon>Actinomycetes</taxon>
        <taxon>Micrococcales</taxon>
        <taxon>Cellulomonadaceae</taxon>
        <taxon>Cellulomonas</taxon>
    </lineage>
</organism>
<feature type="domain" description="Transposase IS204/IS1001/IS1096/IS1165 DDE" evidence="1">
    <location>
        <begin position="121"/>
        <end position="380"/>
    </location>
</feature>
<accession>F8A714</accession>
<evidence type="ECO:0000259" key="1">
    <source>
        <dbReference type="Pfam" id="PF01610"/>
    </source>
</evidence>